<dbReference type="SUPFAM" id="SSF49562">
    <property type="entry name" value="C2 domain (Calcium/lipid-binding domain, CaLB)"/>
    <property type="match status" value="1"/>
</dbReference>
<dbReference type="PROSITE" id="PS00479">
    <property type="entry name" value="ZF_DAG_PE_1"/>
    <property type="match status" value="1"/>
</dbReference>
<dbReference type="PROSITE" id="PS50081">
    <property type="entry name" value="ZF_DAG_PE_2"/>
    <property type="match status" value="2"/>
</dbReference>
<feature type="domain" description="C2" evidence="19">
    <location>
        <begin position="211"/>
        <end position="335"/>
    </location>
</feature>
<dbReference type="InterPro" id="IPR017892">
    <property type="entry name" value="Pkinase_C"/>
</dbReference>
<evidence type="ECO:0000256" key="5">
    <source>
        <dbReference type="ARBA" id="ARBA00022679"/>
    </source>
</evidence>
<dbReference type="CDD" id="cd20823">
    <property type="entry name" value="C1_ScPKC1-like_rpt2"/>
    <property type="match status" value="1"/>
</dbReference>
<comment type="caution">
    <text evidence="24">The sequence shown here is derived from an EMBL/GenBank/DDBJ whole genome shotgun (WGS) entry which is preliminary data.</text>
</comment>
<evidence type="ECO:0000259" key="21">
    <source>
        <dbReference type="PROSITE" id="PS50081"/>
    </source>
</evidence>
<evidence type="ECO:0000256" key="10">
    <source>
        <dbReference type="ARBA" id="ARBA00022777"/>
    </source>
</evidence>
<dbReference type="InterPro" id="IPR008271">
    <property type="entry name" value="Ser/Thr_kinase_AS"/>
</dbReference>
<dbReference type="FunFam" id="3.30.200.20:FF:000103">
    <property type="entry name" value="Protein kinase C"/>
    <property type="match status" value="1"/>
</dbReference>
<keyword evidence="3" id="KW-0723">Serine/threonine-protein kinase</keyword>
<dbReference type="InterPro" id="IPR037778">
    <property type="entry name" value="C2_fungal_PKC"/>
</dbReference>
<evidence type="ECO:0000256" key="12">
    <source>
        <dbReference type="ARBA" id="ARBA00022840"/>
    </source>
</evidence>
<evidence type="ECO:0000259" key="19">
    <source>
        <dbReference type="PROSITE" id="PS50004"/>
    </source>
</evidence>
<evidence type="ECO:0000256" key="11">
    <source>
        <dbReference type="ARBA" id="ARBA00022833"/>
    </source>
</evidence>
<dbReference type="Gene3D" id="1.10.287.160">
    <property type="entry name" value="HR1 repeat"/>
    <property type="match status" value="1"/>
</dbReference>
<evidence type="ECO:0000313" key="25">
    <source>
        <dbReference type="Proteomes" id="UP000298030"/>
    </source>
</evidence>
<evidence type="ECO:0000256" key="6">
    <source>
        <dbReference type="ARBA" id="ARBA00022723"/>
    </source>
</evidence>
<evidence type="ECO:0000256" key="17">
    <source>
        <dbReference type="SAM" id="Coils"/>
    </source>
</evidence>
<feature type="compositionally biased region" description="Low complexity" evidence="18">
    <location>
        <begin position="690"/>
        <end position="705"/>
    </location>
</feature>
<evidence type="ECO:0000256" key="3">
    <source>
        <dbReference type="ARBA" id="ARBA00022527"/>
    </source>
</evidence>
<keyword evidence="25" id="KW-1185">Reference proteome</keyword>
<dbReference type="Pfam" id="PF00130">
    <property type="entry name" value="C1_1"/>
    <property type="match status" value="2"/>
</dbReference>
<feature type="domain" description="Phorbol-ester/DAG-type" evidence="21">
    <location>
        <begin position="442"/>
        <end position="490"/>
    </location>
</feature>
<dbReference type="PROSITE" id="PS50011">
    <property type="entry name" value="PROTEIN_KINASE_DOM"/>
    <property type="match status" value="1"/>
</dbReference>
<feature type="binding site" evidence="16">
    <location>
        <position position="802"/>
    </location>
    <ligand>
        <name>ATP</name>
        <dbReference type="ChEBI" id="CHEBI:30616"/>
    </ligand>
</feature>
<keyword evidence="4" id="KW-0597">Phosphoprotein</keyword>
<keyword evidence="12 16" id="KW-0067">ATP-binding</keyword>
<dbReference type="GO" id="GO:0008270">
    <property type="term" value="F:zinc ion binding"/>
    <property type="evidence" value="ECO:0007669"/>
    <property type="project" value="UniProtKB-KW"/>
</dbReference>
<dbReference type="Gene3D" id="2.60.40.150">
    <property type="entry name" value="C2 domain"/>
    <property type="match status" value="1"/>
</dbReference>
<comment type="catalytic activity">
    <reaction evidence="14">
        <text>L-seryl-[protein] + ATP = O-phospho-L-seryl-[protein] + ADP + H(+)</text>
        <dbReference type="Rhea" id="RHEA:17989"/>
        <dbReference type="Rhea" id="RHEA-COMP:9863"/>
        <dbReference type="Rhea" id="RHEA-COMP:11604"/>
        <dbReference type="ChEBI" id="CHEBI:15378"/>
        <dbReference type="ChEBI" id="CHEBI:29999"/>
        <dbReference type="ChEBI" id="CHEBI:30616"/>
        <dbReference type="ChEBI" id="CHEBI:83421"/>
        <dbReference type="ChEBI" id="CHEBI:456216"/>
        <dbReference type="EC" id="2.7.11.13"/>
    </reaction>
</comment>
<feature type="region of interest" description="Disordered" evidence="18">
    <location>
        <begin position="203"/>
        <end position="222"/>
    </location>
</feature>
<dbReference type="CDD" id="cd08689">
    <property type="entry name" value="C2_fungal_Pkc1p"/>
    <property type="match status" value="1"/>
</dbReference>
<dbReference type="Gene3D" id="3.30.60.20">
    <property type="match status" value="2"/>
</dbReference>
<feature type="compositionally biased region" description="Low complexity" evidence="18">
    <location>
        <begin position="730"/>
        <end position="740"/>
    </location>
</feature>
<dbReference type="InterPro" id="IPR000961">
    <property type="entry name" value="AGC-kinase_C"/>
</dbReference>
<evidence type="ECO:0000256" key="8">
    <source>
        <dbReference type="ARBA" id="ARBA00022741"/>
    </source>
</evidence>
<evidence type="ECO:0000313" key="24">
    <source>
        <dbReference type="EMBL" id="TEB22740.1"/>
    </source>
</evidence>
<dbReference type="AlphaFoldDB" id="A0A4Y7SLI3"/>
<protein>
    <recommendedName>
        <fullName evidence="2">protein kinase C</fullName>
        <ecNumber evidence="2">2.7.11.13</ecNumber>
    </recommendedName>
</protein>
<evidence type="ECO:0000256" key="2">
    <source>
        <dbReference type="ARBA" id="ARBA00012429"/>
    </source>
</evidence>
<organism evidence="24 25">
    <name type="scientific">Coprinellus micaceus</name>
    <name type="common">Glistening ink-cap mushroom</name>
    <name type="synonym">Coprinus micaceus</name>
    <dbReference type="NCBI Taxonomy" id="71717"/>
    <lineage>
        <taxon>Eukaryota</taxon>
        <taxon>Fungi</taxon>
        <taxon>Dikarya</taxon>
        <taxon>Basidiomycota</taxon>
        <taxon>Agaricomycotina</taxon>
        <taxon>Agaricomycetes</taxon>
        <taxon>Agaricomycetidae</taxon>
        <taxon>Agaricales</taxon>
        <taxon>Agaricineae</taxon>
        <taxon>Psathyrellaceae</taxon>
        <taxon>Coprinellus</taxon>
    </lineage>
</organism>
<dbReference type="FunFam" id="3.30.60.20:FF:000014">
    <property type="entry name" value="Protein kinase C"/>
    <property type="match status" value="1"/>
</dbReference>
<reference evidence="24 25" key="1">
    <citation type="journal article" date="2019" name="Nat. Ecol. Evol.">
        <title>Megaphylogeny resolves global patterns of mushroom evolution.</title>
        <authorList>
            <person name="Varga T."/>
            <person name="Krizsan K."/>
            <person name="Foldi C."/>
            <person name="Dima B."/>
            <person name="Sanchez-Garcia M."/>
            <person name="Sanchez-Ramirez S."/>
            <person name="Szollosi G.J."/>
            <person name="Szarkandi J.G."/>
            <person name="Papp V."/>
            <person name="Albert L."/>
            <person name="Andreopoulos W."/>
            <person name="Angelini C."/>
            <person name="Antonin V."/>
            <person name="Barry K.W."/>
            <person name="Bougher N.L."/>
            <person name="Buchanan P."/>
            <person name="Buyck B."/>
            <person name="Bense V."/>
            <person name="Catcheside P."/>
            <person name="Chovatia M."/>
            <person name="Cooper J."/>
            <person name="Damon W."/>
            <person name="Desjardin D."/>
            <person name="Finy P."/>
            <person name="Geml J."/>
            <person name="Haridas S."/>
            <person name="Hughes K."/>
            <person name="Justo A."/>
            <person name="Karasinski D."/>
            <person name="Kautmanova I."/>
            <person name="Kiss B."/>
            <person name="Kocsube S."/>
            <person name="Kotiranta H."/>
            <person name="LaButti K.M."/>
            <person name="Lechner B.E."/>
            <person name="Liimatainen K."/>
            <person name="Lipzen A."/>
            <person name="Lukacs Z."/>
            <person name="Mihaltcheva S."/>
            <person name="Morgado L.N."/>
            <person name="Niskanen T."/>
            <person name="Noordeloos M.E."/>
            <person name="Ohm R.A."/>
            <person name="Ortiz-Santana B."/>
            <person name="Ovrebo C."/>
            <person name="Racz N."/>
            <person name="Riley R."/>
            <person name="Savchenko A."/>
            <person name="Shiryaev A."/>
            <person name="Soop K."/>
            <person name="Spirin V."/>
            <person name="Szebenyi C."/>
            <person name="Tomsovsky M."/>
            <person name="Tulloss R.E."/>
            <person name="Uehling J."/>
            <person name="Grigoriev I.V."/>
            <person name="Vagvolgyi C."/>
            <person name="Papp T."/>
            <person name="Martin F.M."/>
            <person name="Miettinen O."/>
            <person name="Hibbett D.S."/>
            <person name="Nagy L.G."/>
        </authorList>
    </citation>
    <scope>NUCLEOTIDE SEQUENCE [LARGE SCALE GENOMIC DNA]</scope>
    <source>
        <strain evidence="24 25">FP101781</strain>
    </source>
</reference>
<dbReference type="SMART" id="SM00742">
    <property type="entry name" value="Hr1"/>
    <property type="match status" value="2"/>
</dbReference>
<dbReference type="Gene3D" id="1.10.510.10">
    <property type="entry name" value="Transferase(Phosphotransferase) domain 1"/>
    <property type="match status" value="1"/>
</dbReference>
<feature type="region of interest" description="Disordered" evidence="18">
    <location>
        <begin position="633"/>
        <end position="764"/>
    </location>
</feature>
<keyword evidence="11" id="KW-0862">Zinc</keyword>
<dbReference type="InterPro" id="IPR036274">
    <property type="entry name" value="HR1_rpt_sf"/>
</dbReference>
<dbReference type="Pfam" id="PF02185">
    <property type="entry name" value="HR1"/>
    <property type="match status" value="2"/>
</dbReference>
<dbReference type="OrthoDB" id="63267at2759"/>
<sequence>MSNELDQKIAETWKHIQTERKILEGAQLIRQATTNQDVLRRNDVKIKETERTLAYFEETLRDLQARQGQAPGNGGRMGGPSTPQVPPKDRDPRRAQAGSPEAGYPTDRPPQRQYTNLDLIKADTPFTPRKISRMLHQLEFKHQVEKQYKMGIDKMAKLYQADGDKKSKADAEAKKVESEKKIQLLESALKRYKNLNIIEDAGADDDEADAPGNEGERRDKLRSKPLSGTLYVTIKGARDLDHAPIITRFRSSSKQVADTHVSIKVEGNQMARSHPSRTDRWNEDFEITVDKANEIEIVIYDKQVSEPHAVPIGLLWIKINDLVDAIRRQKVGQDAQGGGWVTAAGAMHGDGAHGTQHYGQRGFGDVNAPIGFHDGGVPLGQGARESDGIDALFAVQPAGELALHLNFVKENVRKRPLDGGLGGLGRQGAVRKRKGDVHEMNGHKFVQRQFYQLMLCAFCSDFLLNAVGYQCEDCRYTCHKKCYEKVVTKCIAKSSPGEDEEKINHRIPHRFEPITNIGANWCCHCGYMLPFGRKNARKCSECDITCHANCAHLVPDFCGMSMETASELIRNLRDINTRRRQQVPRQIQDTISTQPVNLAERMARVDINQPPLPPPPTTDADPFARPEYRADERERYHPHPTSQSPPPQLPFSPSQPPAGRPPGPGRVPVPQIQPHESQAPPRPPPGAFDPMQQPGYAQPPYQQRIPPGPDRPPLSPPQQRMPMLPPQQSPPQSRIASPQAAVPPPPGPPQPFQQPSQPQRVPTKRRKVGLDDFNFLAVLGKGNFGKVMLAEEKKTSGLYAIKVLKKEFIIDNDEVESTRSEKRVFLTAAKERHPFLLGLHSCFQTETRIYFVMEYVSGGDLMLHIQRKQFSLRQAKFYASEVLLALEYFHQNGIIYRDLKLDNILLTLDGHVKVADYGLCKEEMWYGQTTSTFCGTPEFMAPEILLEQRYGRAVDWWAFGVLTYEMLLGQSPFRGDDEDEIFDAILEDEPLYPITMPRDAVSILQKLLTRDPQRRLGSGKDDAVEIKRQPFFRDVSWEDVFHKRIPPPYFPTINGSADTSNFDEEFTREQPTLTPVHGQLSSRDQQEFEGFSWVANWADI</sequence>
<evidence type="ECO:0000256" key="13">
    <source>
        <dbReference type="ARBA" id="ARBA00047272"/>
    </source>
</evidence>
<evidence type="ECO:0000256" key="14">
    <source>
        <dbReference type="ARBA" id="ARBA00047470"/>
    </source>
</evidence>
<dbReference type="PROSITE" id="PS00107">
    <property type="entry name" value="PROTEIN_KINASE_ATP"/>
    <property type="match status" value="1"/>
</dbReference>
<dbReference type="PROSITE" id="PS51860">
    <property type="entry name" value="REM_1"/>
    <property type="match status" value="1"/>
</dbReference>
<dbReference type="SMART" id="SM00109">
    <property type="entry name" value="C1"/>
    <property type="match status" value="2"/>
</dbReference>
<dbReference type="InterPro" id="IPR017441">
    <property type="entry name" value="Protein_kinase_ATP_BS"/>
</dbReference>
<dbReference type="Pfam" id="PF00433">
    <property type="entry name" value="Pkinase_C"/>
    <property type="match status" value="1"/>
</dbReference>
<evidence type="ECO:0000256" key="9">
    <source>
        <dbReference type="ARBA" id="ARBA00022771"/>
    </source>
</evidence>
<dbReference type="GO" id="GO:0004697">
    <property type="term" value="F:diacylglycerol-dependent serine/threonine kinase activity"/>
    <property type="evidence" value="ECO:0007669"/>
    <property type="project" value="UniProtKB-EC"/>
</dbReference>
<keyword evidence="10" id="KW-0418">Kinase</keyword>
<feature type="domain" description="AGC-kinase C-terminal" evidence="22">
    <location>
        <begin position="1033"/>
        <end position="1100"/>
    </location>
</feature>
<dbReference type="CDD" id="cd11620">
    <property type="entry name" value="HR1_PKC-like_2_fungi"/>
    <property type="match status" value="1"/>
</dbReference>
<evidence type="ECO:0000256" key="18">
    <source>
        <dbReference type="SAM" id="MobiDB-lite"/>
    </source>
</evidence>
<proteinExistence type="inferred from homology"/>
<dbReference type="STRING" id="71717.A0A4Y7SLI3"/>
<feature type="region of interest" description="Disordered" evidence="18">
    <location>
        <begin position="67"/>
        <end position="118"/>
    </location>
</feature>
<dbReference type="FunFam" id="1.10.510.10:FF:000101">
    <property type="entry name" value="Protein kinase C"/>
    <property type="match status" value="1"/>
</dbReference>
<feature type="coiled-coil region" evidence="17">
    <location>
        <begin position="168"/>
        <end position="195"/>
    </location>
</feature>
<dbReference type="Gene3D" id="3.30.200.20">
    <property type="entry name" value="Phosphorylase Kinase, domain 1"/>
    <property type="match status" value="1"/>
</dbReference>
<dbReference type="SMART" id="SM00133">
    <property type="entry name" value="S_TK_X"/>
    <property type="match status" value="1"/>
</dbReference>
<feature type="domain" description="REM-1" evidence="23">
    <location>
        <begin position="121"/>
        <end position="198"/>
    </location>
</feature>
<dbReference type="Pfam" id="PF00168">
    <property type="entry name" value="C2"/>
    <property type="match status" value="1"/>
</dbReference>
<evidence type="ECO:0000259" key="23">
    <source>
        <dbReference type="PROSITE" id="PS51860"/>
    </source>
</evidence>
<dbReference type="SUPFAM" id="SSF56112">
    <property type="entry name" value="Protein kinase-like (PK-like)"/>
    <property type="match status" value="1"/>
</dbReference>
<dbReference type="PROSITE" id="PS51285">
    <property type="entry name" value="AGC_KINASE_CTER"/>
    <property type="match status" value="1"/>
</dbReference>
<dbReference type="InterPro" id="IPR037312">
    <property type="entry name" value="PKC-like_HR1"/>
</dbReference>
<evidence type="ECO:0000259" key="22">
    <source>
        <dbReference type="PROSITE" id="PS51285"/>
    </source>
</evidence>
<gene>
    <name evidence="24" type="ORF">FA13DRAFT_1740659</name>
</gene>
<feature type="domain" description="Phorbol-ester/DAG-type" evidence="21">
    <location>
        <begin position="508"/>
        <end position="558"/>
    </location>
</feature>
<dbReference type="InterPro" id="IPR011072">
    <property type="entry name" value="HR1_rho-bd"/>
</dbReference>
<keyword evidence="7" id="KW-0677">Repeat</keyword>
<dbReference type="InterPro" id="IPR000008">
    <property type="entry name" value="C2_dom"/>
</dbReference>
<keyword evidence="15 17" id="KW-0175">Coiled coil</keyword>
<feature type="domain" description="Protein kinase" evidence="20">
    <location>
        <begin position="773"/>
        <end position="1032"/>
    </location>
</feature>
<dbReference type="GO" id="GO:0007165">
    <property type="term" value="P:signal transduction"/>
    <property type="evidence" value="ECO:0007669"/>
    <property type="project" value="InterPro"/>
</dbReference>
<keyword evidence="8 16" id="KW-0547">Nucleotide-binding</keyword>
<keyword evidence="9" id="KW-0863">Zinc-finger</keyword>
<dbReference type="InterPro" id="IPR046349">
    <property type="entry name" value="C1-like_sf"/>
</dbReference>
<dbReference type="SUPFAM" id="SSF57889">
    <property type="entry name" value="Cysteine-rich domain"/>
    <property type="match status" value="2"/>
</dbReference>
<feature type="compositionally biased region" description="Pro residues" evidence="18">
    <location>
        <begin position="643"/>
        <end position="667"/>
    </location>
</feature>
<dbReference type="Pfam" id="PF00069">
    <property type="entry name" value="Pkinase"/>
    <property type="match status" value="1"/>
</dbReference>
<evidence type="ECO:0000256" key="15">
    <source>
        <dbReference type="PROSITE-ProRule" id="PRU01207"/>
    </source>
</evidence>
<evidence type="ECO:0000256" key="4">
    <source>
        <dbReference type="ARBA" id="ARBA00022553"/>
    </source>
</evidence>
<evidence type="ECO:0000256" key="7">
    <source>
        <dbReference type="ARBA" id="ARBA00022737"/>
    </source>
</evidence>
<dbReference type="PANTHER" id="PTHR24351">
    <property type="entry name" value="RIBOSOMAL PROTEIN S6 KINASE"/>
    <property type="match status" value="1"/>
</dbReference>
<dbReference type="SMART" id="SM00220">
    <property type="entry name" value="S_TKc"/>
    <property type="match status" value="1"/>
</dbReference>
<dbReference type="PROSITE" id="PS50004">
    <property type="entry name" value="C2"/>
    <property type="match status" value="1"/>
</dbReference>
<dbReference type="PROSITE" id="PS00108">
    <property type="entry name" value="PROTEIN_KINASE_ST"/>
    <property type="match status" value="1"/>
</dbReference>
<dbReference type="InterPro" id="IPR002219">
    <property type="entry name" value="PKC_DAG/PE"/>
</dbReference>
<dbReference type="GO" id="GO:0106310">
    <property type="term" value="F:protein serine kinase activity"/>
    <property type="evidence" value="ECO:0007669"/>
    <property type="project" value="RHEA"/>
</dbReference>
<dbReference type="EC" id="2.7.11.13" evidence="2"/>
<dbReference type="Proteomes" id="UP000298030">
    <property type="component" value="Unassembled WGS sequence"/>
</dbReference>
<keyword evidence="6" id="KW-0479">Metal-binding</keyword>
<dbReference type="SMART" id="SM00239">
    <property type="entry name" value="C2"/>
    <property type="match status" value="1"/>
</dbReference>
<feature type="compositionally biased region" description="Pro residues" evidence="18">
    <location>
        <begin position="706"/>
        <end position="716"/>
    </location>
</feature>
<dbReference type="InterPro" id="IPR011009">
    <property type="entry name" value="Kinase-like_dom_sf"/>
</dbReference>
<evidence type="ECO:0000256" key="1">
    <source>
        <dbReference type="ARBA" id="ARBA00005490"/>
    </source>
</evidence>
<name>A0A4Y7SLI3_COPMI</name>
<dbReference type="InterPro" id="IPR035892">
    <property type="entry name" value="C2_domain_sf"/>
</dbReference>
<keyword evidence="5" id="KW-0808">Transferase</keyword>
<dbReference type="CDD" id="cd05570">
    <property type="entry name" value="STKc_PKC"/>
    <property type="match status" value="1"/>
</dbReference>
<feature type="compositionally biased region" description="Pro residues" evidence="18">
    <location>
        <begin position="741"/>
        <end position="752"/>
    </location>
</feature>
<evidence type="ECO:0000256" key="16">
    <source>
        <dbReference type="PROSITE-ProRule" id="PRU10141"/>
    </source>
</evidence>
<dbReference type="GO" id="GO:0009272">
    <property type="term" value="P:fungal-type cell wall biogenesis"/>
    <property type="evidence" value="ECO:0007669"/>
    <property type="project" value="InterPro"/>
</dbReference>
<dbReference type="CDD" id="cd20822">
    <property type="entry name" value="C1_ScPKC1-like_rpt1"/>
    <property type="match status" value="1"/>
</dbReference>
<comment type="catalytic activity">
    <reaction evidence="13">
        <text>L-threonyl-[protein] + ATP = O-phospho-L-threonyl-[protein] + ADP + H(+)</text>
        <dbReference type="Rhea" id="RHEA:46608"/>
        <dbReference type="Rhea" id="RHEA-COMP:11060"/>
        <dbReference type="Rhea" id="RHEA-COMP:11605"/>
        <dbReference type="ChEBI" id="CHEBI:15378"/>
        <dbReference type="ChEBI" id="CHEBI:30013"/>
        <dbReference type="ChEBI" id="CHEBI:30616"/>
        <dbReference type="ChEBI" id="CHEBI:61977"/>
        <dbReference type="ChEBI" id="CHEBI:456216"/>
        <dbReference type="EC" id="2.7.11.13"/>
    </reaction>
</comment>
<dbReference type="EMBL" id="QPFP01000086">
    <property type="protein sequence ID" value="TEB22740.1"/>
    <property type="molecule type" value="Genomic_DNA"/>
</dbReference>
<evidence type="ECO:0000259" key="20">
    <source>
        <dbReference type="PROSITE" id="PS50011"/>
    </source>
</evidence>
<comment type="similarity">
    <text evidence="1">Belongs to the protein kinase superfamily. AGC Ser/Thr protein kinase family. PKC subfamily.</text>
</comment>
<accession>A0A4Y7SLI3</accession>
<dbReference type="SUPFAM" id="SSF46585">
    <property type="entry name" value="HR1 repeat"/>
    <property type="match status" value="1"/>
</dbReference>
<dbReference type="GO" id="GO:0005524">
    <property type="term" value="F:ATP binding"/>
    <property type="evidence" value="ECO:0007669"/>
    <property type="project" value="UniProtKB-UniRule"/>
</dbReference>
<dbReference type="FunFam" id="3.30.60.20:FF:000034">
    <property type="entry name" value="Protein kinase C"/>
    <property type="match status" value="1"/>
</dbReference>
<dbReference type="InterPro" id="IPR000719">
    <property type="entry name" value="Prot_kinase_dom"/>
</dbReference>